<comment type="caution">
    <text evidence="8">The sequence shown here is derived from an EMBL/GenBank/DDBJ whole genome shotgun (WGS) entry which is preliminary data.</text>
</comment>
<evidence type="ECO:0000313" key="9">
    <source>
        <dbReference type="Proteomes" id="UP001156706"/>
    </source>
</evidence>
<dbReference type="Gene3D" id="2.30.42.10">
    <property type="match status" value="1"/>
</dbReference>
<dbReference type="Pfam" id="PF13180">
    <property type="entry name" value="PDZ_2"/>
    <property type="match status" value="1"/>
</dbReference>
<reference evidence="9" key="1">
    <citation type="journal article" date="2019" name="Int. J. Syst. Evol. Microbiol.">
        <title>The Global Catalogue of Microorganisms (GCM) 10K type strain sequencing project: providing services to taxonomists for standard genome sequencing and annotation.</title>
        <authorList>
            <consortium name="The Broad Institute Genomics Platform"/>
            <consortium name="The Broad Institute Genome Sequencing Center for Infectious Disease"/>
            <person name="Wu L."/>
            <person name="Ma J."/>
        </authorList>
    </citation>
    <scope>NUCLEOTIDE SEQUENCE [LARGE SCALE GENOMIC DNA]</scope>
    <source>
        <strain evidence="9">NBRC 110044</strain>
    </source>
</reference>
<proteinExistence type="inferred from homology"/>
<dbReference type="Pfam" id="PF03572">
    <property type="entry name" value="Peptidase_S41"/>
    <property type="match status" value="1"/>
</dbReference>
<organism evidence="8 9">
    <name type="scientific">Chitinimonas prasina</name>
    <dbReference type="NCBI Taxonomy" id="1434937"/>
    <lineage>
        <taxon>Bacteria</taxon>
        <taxon>Pseudomonadati</taxon>
        <taxon>Pseudomonadota</taxon>
        <taxon>Betaproteobacteria</taxon>
        <taxon>Neisseriales</taxon>
        <taxon>Chitinibacteraceae</taxon>
        <taxon>Chitinimonas</taxon>
    </lineage>
</organism>
<keyword evidence="4 5" id="KW-0720">Serine protease</keyword>
<keyword evidence="2 5" id="KW-0645">Protease</keyword>
<dbReference type="PROSITE" id="PS50106">
    <property type="entry name" value="PDZ"/>
    <property type="match status" value="1"/>
</dbReference>
<dbReference type="InterPro" id="IPR036034">
    <property type="entry name" value="PDZ_sf"/>
</dbReference>
<dbReference type="Gene3D" id="3.30.750.44">
    <property type="match status" value="1"/>
</dbReference>
<evidence type="ECO:0000256" key="5">
    <source>
        <dbReference type="RuleBase" id="RU004404"/>
    </source>
</evidence>
<name>A0ABQ5YM76_9NEIS</name>
<evidence type="ECO:0000256" key="2">
    <source>
        <dbReference type="ARBA" id="ARBA00022670"/>
    </source>
</evidence>
<dbReference type="InterPro" id="IPR029045">
    <property type="entry name" value="ClpP/crotonase-like_dom_sf"/>
</dbReference>
<evidence type="ECO:0000256" key="3">
    <source>
        <dbReference type="ARBA" id="ARBA00022801"/>
    </source>
</evidence>
<dbReference type="NCBIfam" id="TIGR00225">
    <property type="entry name" value="prc"/>
    <property type="match status" value="1"/>
</dbReference>
<protein>
    <submittedName>
        <fullName evidence="8">Peptidase S41</fullName>
    </submittedName>
</protein>
<feature type="domain" description="PDZ" evidence="7">
    <location>
        <begin position="89"/>
        <end position="171"/>
    </location>
</feature>
<evidence type="ECO:0000256" key="4">
    <source>
        <dbReference type="ARBA" id="ARBA00022825"/>
    </source>
</evidence>
<comment type="similarity">
    <text evidence="1 5">Belongs to the peptidase S41A family.</text>
</comment>
<dbReference type="InterPro" id="IPR005151">
    <property type="entry name" value="Tail-specific_protease"/>
</dbReference>
<gene>
    <name evidence="8" type="primary">ctpA</name>
    <name evidence="8" type="ORF">GCM10007907_31760</name>
</gene>
<dbReference type="PANTHER" id="PTHR32060:SF30">
    <property type="entry name" value="CARBOXY-TERMINAL PROCESSING PROTEASE CTPA"/>
    <property type="match status" value="1"/>
</dbReference>
<dbReference type="CDD" id="cd06782">
    <property type="entry name" value="cpPDZ_CPP-like"/>
    <property type="match status" value="1"/>
</dbReference>
<dbReference type="Proteomes" id="UP001156706">
    <property type="component" value="Unassembled WGS sequence"/>
</dbReference>
<dbReference type="Pfam" id="PF22694">
    <property type="entry name" value="CtpB_N-like"/>
    <property type="match status" value="1"/>
</dbReference>
<feature type="compositionally biased region" description="Low complexity" evidence="6">
    <location>
        <begin position="418"/>
        <end position="432"/>
    </location>
</feature>
<dbReference type="Gene3D" id="3.90.226.10">
    <property type="entry name" value="2-enoyl-CoA Hydratase, Chain A, domain 1"/>
    <property type="match status" value="1"/>
</dbReference>
<keyword evidence="3 5" id="KW-0378">Hydrolase</keyword>
<dbReference type="SMART" id="SM00245">
    <property type="entry name" value="TSPc"/>
    <property type="match status" value="1"/>
</dbReference>
<dbReference type="InterPro" id="IPR004447">
    <property type="entry name" value="Peptidase_S41A"/>
</dbReference>
<dbReference type="SUPFAM" id="SSF50156">
    <property type="entry name" value="PDZ domain-like"/>
    <property type="match status" value="1"/>
</dbReference>
<dbReference type="PANTHER" id="PTHR32060">
    <property type="entry name" value="TAIL-SPECIFIC PROTEASE"/>
    <property type="match status" value="1"/>
</dbReference>
<dbReference type="CDD" id="cd07560">
    <property type="entry name" value="Peptidase_S41_CPP"/>
    <property type="match status" value="1"/>
</dbReference>
<evidence type="ECO:0000259" key="7">
    <source>
        <dbReference type="PROSITE" id="PS50106"/>
    </source>
</evidence>
<evidence type="ECO:0000256" key="1">
    <source>
        <dbReference type="ARBA" id="ARBA00009179"/>
    </source>
</evidence>
<dbReference type="InterPro" id="IPR001478">
    <property type="entry name" value="PDZ"/>
</dbReference>
<accession>A0ABQ5YM76</accession>
<dbReference type="SUPFAM" id="SSF52096">
    <property type="entry name" value="ClpP/crotonase"/>
    <property type="match status" value="1"/>
</dbReference>
<dbReference type="SMART" id="SM00228">
    <property type="entry name" value="PDZ"/>
    <property type="match status" value="1"/>
</dbReference>
<dbReference type="InterPro" id="IPR055210">
    <property type="entry name" value="CtpA/B_N"/>
</dbReference>
<dbReference type="EMBL" id="BSOG01000004">
    <property type="protein sequence ID" value="GLR14386.1"/>
    <property type="molecule type" value="Genomic_DNA"/>
</dbReference>
<evidence type="ECO:0000313" key="8">
    <source>
        <dbReference type="EMBL" id="GLR14386.1"/>
    </source>
</evidence>
<evidence type="ECO:0000256" key="6">
    <source>
        <dbReference type="SAM" id="MobiDB-lite"/>
    </source>
</evidence>
<sequence length="495" mass="52728">MQANMQKISWLVAGTGLGILLTAGATALAEKQALSPLPINELRAFTDVYARIKQDYVEPVDDKKLINEAINGMLTGLDPHSAYLDPEAFKDLRVNTSGEFGGLGLEVNLEDGLVRVISPIEDTPAFMAGIKAGDYIMKIDEAPVRGLSLSDAVAKMRGKPNTPVVLTVLRKGETKPLVFTLKRAVIKVQSVKSRMLEAGYGYVRLAQFQDRSTEDVARALEGLYKENKGSLKGVILDLRNDPGGVLTGAIGVSSLFLPDNVLVVSTTGRAPGSSEKFNSSSEFFPRDGKPLPKDIKTVPLVVLVNAGSASASEIVAGALQDHKRAVVVGTQTFGKGSVQTIINVGKDSAIKLTTARYFTPNGRSIQAKGIVPDIEVEEATLNGVTGDAFRVREADLDHHLSNPQGGDETKTAPAKQGQPEAKLAPQPAAPAKAKPEALDKDGKPVKDEEPLRPGEISLKKDYQLQQALNVLKVQQIVSRTTPVSEGGVAVATTTK</sequence>
<feature type="compositionally biased region" description="Basic and acidic residues" evidence="6">
    <location>
        <begin position="433"/>
        <end position="458"/>
    </location>
</feature>
<keyword evidence="9" id="KW-1185">Reference proteome</keyword>
<feature type="region of interest" description="Disordered" evidence="6">
    <location>
        <begin position="398"/>
        <end position="458"/>
    </location>
</feature>